<keyword evidence="9" id="KW-1185">Reference proteome</keyword>
<reference evidence="8 9" key="1">
    <citation type="submission" date="2020-07" db="EMBL/GenBank/DDBJ databases">
        <title>Gai3-2, isolated from salt lake.</title>
        <authorList>
            <person name="Cui H."/>
            <person name="Shi X."/>
        </authorList>
    </citation>
    <scope>NUCLEOTIDE SEQUENCE [LARGE SCALE GENOMIC DNA]</scope>
    <source>
        <strain evidence="8 9">Gai3-2</strain>
        <plasmid evidence="8 9">unnamed2</plasmid>
    </source>
</reference>
<dbReference type="GO" id="GO:0005829">
    <property type="term" value="C:cytosol"/>
    <property type="evidence" value="ECO:0007669"/>
    <property type="project" value="TreeGrafter"/>
</dbReference>
<dbReference type="GO" id="GO:0000976">
    <property type="term" value="F:transcription cis-regulatory region binding"/>
    <property type="evidence" value="ECO:0007669"/>
    <property type="project" value="TreeGrafter"/>
</dbReference>
<accession>A0A7D5KAH8</accession>
<dbReference type="EMBL" id="CP058531">
    <property type="protein sequence ID" value="QLG29879.1"/>
    <property type="molecule type" value="Genomic_DNA"/>
</dbReference>
<dbReference type="Gene3D" id="3.40.50.2300">
    <property type="match status" value="1"/>
</dbReference>
<feature type="domain" description="Response regulatory" evidence="7">
    <location>
        <begin position="9"/>
        <end position="118"/>
    </location>
</feature>
<dbReference type="InterPro" id="IPR013971">
    <property type="entry name" value="HalX_domain"/>
</dbReference>
<dbReference type="KEGG" id="halg:HUG10_19915"/>
<keyword evidence="1 6" id="KW-0597">Phosphoprotein</keyword>
<dbReference type="SUPFAM" id="SSF52172">
    <property type="entry name" value="CheY-like"/>
    <property type="match status" value="1"/>
</dbReference>
<dbReference type="InterPro" id="IPR001789">
    <property type="entry name" value="Sig_transdc_resp-reg_receiver"/>
</dbReference>
<evidence type="ECO:0000256" key="6">
    <source>
        <dbReference type="PROSITE-ProRule" id="PRU00169"/>
    </source>
</evidence>
<dbReference type="SMART" id="SM00448">
    <property type="entry name" value="REC"/>
    <property type="match status" value="1"/>
</dbReference>
<keyword evidence="5" id="KW-0804">Transcription</keyword>
<sequence>MTSNDRSATVLIVEDEQSIADLYALSIVSNCTVLTAYDGTEALNKMNPKVDVVLLDRRMPGLSGEDVLQSIREEGYNCRVAMVTAVTPDVDILEMEIDDYLTKPVDRSELNETVSQLFSLNAYDELFQEYYQHFSKKAALEAERPIIDIEEDEEYTRLTNRLTELETKLEAKQKTASGSGFCNLLDRRRSRADGD</sequence>
<dbReference type="Proteomes" id="UP000509750">
    <property type="component" value="Plasmid unnamed2"/>
</dbReference>
<evidence type="ECO:0000256" key="1">
    <source>
        <dbReference type="ARBA" id="ARBA00022553"/>
    </source>
</evidence>
<dbReference type="InterPro" id="IPR039420">
    <property type="entry name" value="WalR-like"/>
</dbReference>
<dbReference type="InterPro" id="IPR011006">
    <property type="entry name" value="CheY-like_superfamily"/>
</dbReference>
<dbReference type="PANTHER" id="PTHR48111:SF1">
    <property type="entry name" value="TWO-COMPONENT RESPONSE REGULATOR ORR33"/>
    <property type="match status" value="1"/>
</dbReference>
<evidence type="ECO:0000259" key="7">
    <source>
        <dbReference type="PROSITE" id="PS50110"/>
    </source>
</evidence>
<keyword evidence="3" id="KW-0805">Transcription regulation</keyword>
<evidence type="ECO:0000313" key="8">
    <source>
        <dbReference type="EMBL" id="QLG29879.1"/>
    </source>
</evidence>
<geneLocation type="plasmid" evidence="8 9">
    <name>unnamed2</name>
</geneLocation>
<proteinExistence type="predicted"/>
<evidence type="ECO:0000256" key="4">
    <source>
        <dbReference type="ARBA" id="ARBA00023125"/>
    </source>
</evidence>
<keyword evidence="2" id="KW-0902">Two-component regulatory system</keyword>
<name>A0A7D5KAH8_9EURY</name>
<keyword evidence="8" id="KW-0614">Plasmid</keyword>
<dbReference type="GeneID" id="56031150"/>
<evidence type="ECO:0000256" key="2">
    <source>
        <dbReference type="ARBA" id="ARBA00023012"/>
    </source>
</evidence>
<organism evidence="8 9">
    <name type="scientific">Halorarum halophilum</name>
    <dbReference type="NCBI Taxonomy" id="2743090"/>
    <lineage>
        <taxon>Archaea</taxon>
        <taxon>Methanobacteriati</taxon>
        <taxon>Methanobacteriota</taxon>
        <taxon>Stenosarchaea group</taxon>
        <taxon>Halobacteria</taxon>
        <taxon>Halobacteriales</taxon>
        <taxon>Haloferacaceae</taxon>
        <taxon>Halorarum</taxon>
    </lineage>
</organism>
<evidence type="ECO:0000256" key="5">
    <source>
        <dbReference type="ARBA" id="ARBA00023163"/>
    </source>
</evidence>
<keyword evidence="4" id="KW-0238">DNA-binding</keyword>
<protein>
    <submittedName>
        <fullName evidence="8">Response regulator</fullName>
    </submittedName>
</protein>
<dbReference type="GO" id="GO:0006355">
    <property type="term" value="P:regulation of DNA-templated transcription"/>
    <property type="evidence" value="ECO:0007669"/>
    <property type="project" value="TreeGrafter"/>
</dbReference>
<dbReference type="CDD" id="cd17574">
    <property type="entry name" value="REC_OmpR"/>
    <property type="match status" value="1"/>
</dbReference>
<evidence type="ECO:0000313" key="9">
    <source>
        <dbReference type="Proteomes" id="UP000509750"/>
    </source>
</evidence>
<dbReference type="GO" id="GO:0032993">
    <property type="term" value="C:protein-DNA complex"/>
    <property type="evidence" value="ECO:0007669"/>
    <property type="project" value="TreeGrafter"/>
</dbReference>
<dbReference type="Pfam" id="PF00072">
    <property type="entry name" value="Response_reg"/>
    <property type="match status" value="1"/>
</dbReference>
<dbReference type="PANTHER" id="PTHR48111">
    <property type="entry name" value="REGULATOR OF RPOS"/>
    <property type="match status" value="1"/>
</dbReference>
<dbReference type="Pfam" id="PF08663">
    <property type="entry name" value="HalX"/>
    <property type="match status" value="1"/>
</dbReference>
<dbReference type="PROSITE" id="PS50110">
    <property type="entry name" value="RESPONSE_REGULATORY"/>
    <property type="match status" value="1"/>
</dbReference>
<dbReference type="OrthoDB" id="86314at2157"/>
<dbReference type="RefSeq" id="WP_179171453.1">
    <property type="nucleotide sequence ID" value="NZ_CP058531.1"/>
</dbReference>
<dbReference type="AlphaFoldDB" id="A0A7D5KAH8"/>
<evidence type="ECO:0000256" key="3">
    <source>
        <dbReference type="ARBA" id="ARBA00023015"/>
    </source>
</evidence>
<feature type="modified residue" description="4-aspartylphosphate" evidence="6">
    <location>
        <position position="56"/>
    </location>
</feature>
<dbReference type="GO" id="GO:0000156">
    <property type="term" value="F:phosphorelay response regulator activity"/>
    <property type="evidence" value="ECO:0007669"/>
    <property type="project" value="TreeGrafter"/>
</dbReference>
<gene>
    <name evidence="8" type="ORF">HUG10_19915</name>
</gene>